<dbReference type="Gene3D" id="3.40.50.300">
    <property type="entry name" value="P-loop containing nucleotide triphosphate hydrolases"/>
    <property type="match status" value="1"/>
</dbReference>
<sequence>MSGKVFCIGFHKTGTTTMMHVLTELGYRVTGPNGVDSKNLARILGPLTVALSERYDAFQDNPWPLVYREMDALHPGSKFILTIRDEQKWYNSFGNHFDGLTRTPMAELIYGPAAAHPEGAEFYKGRMRRHNDEVRAYFRDRPDDLLVIDVTRAPGWEQICGFLGKPVPAVPFPHSNHRHYDFLPPALRDRLKKIWRRFRGTAAPATCPPDTPPDIRRQQ</sequence>
<dbReference type="AlphaFoldDB" id="A0A840SV57"/>
<dbReference type="InterPro" id="IPR040632">
    <property type="entry name" value="Sulfotransfer_4"/>
</dbReference>
<dbReference type="SUPFAM" id="SSF52540">
    <property type="entry name" value="P-loop containing nucleoside triphosphate hydrolases"/>
    <property type="match status" value="1"/>
</dbReference>
<dbReference type="Pfam" id="PF17784">
    <property type="entry name" value="Sulfotransfer_4"/>
    <property type="match status" value="2"/>
</dbReference>
<organism evidence="1 2">
    <name type="scientific">Amaricoccus macauensis</name>
    <dbReference type="NCBI Taxonomy" id="57001"/>
    <lineage>
        <taxon>Bacteria</taxon>
        <taxon>Pseudomonadati</taxon>
        <taxon>Pseudomonadota</taxon>
        <taxon>Alphaproteobacteria</taxon>
        <taxon>Rhodobacterales</taxon>
        <taxon>Paracoccaceae</taxon>
        <taxon>Amaricoccus</taxon>
    </lineage>
</organism>
<dbReference type="InterPro" id="IPR027417">
    <property type="entry name" value="P-loop_NTPase"/>
</dbReference>
<dbReference type="PANTHER" id="PTHR36978:SF4">
    <property type="entry name" value="P-LOOP CONTAINING NUCLEOSIDE TRIPHOSPHATE HYDROLASE PROTEIN"/>
    <property type="match status" value="1"/>
</dbReference>
<dbReference type="Proteomes" id="UP000549457">
    <property type="component" value="Unassembled WGS sequence"/>
</dbReference>
<evidence type="ECO:0000313" key="1">
    <source>
        <dbReference type="EMBL" id="MBB5224385.1"/>
    </source>
</evidence>
<keyword evidence="2" id="KW-1185">Reference proteome</keyword>
<evidence type="ECO:0008006" key="3">
    <source>
        <dbReference type="Google" id="ProtNLM"/>
    </source>
</evidence>
<evidence type="ECO:0000313" key="2">
    <source>
        <dbReference type="Proteomes" id="UP000549457"/>
    </source>
</evidence>
<comment type="caution">
    <text evidence="1">The sequence shown here is derived from an EMBL/GenBank/DDBJ whole genome shotgun (WGS) entry which is preliminary data.</text>
</comment>
<dbReference type="RefSeq" id="WP_184154999.1">
    <property type="nucleotide sequence ID" value="NZ_JACHFM010000007.1"/>
</dbReference>
<dbReference type="EMBL" id="JACHFM010000007">
    <property type="protein sequence ID" value="MBB5224385.1"/>
    <property type="molecule type" value="Genomic_DNA"/>
</dbReference>
<proteinExistence type="predicted"/>
<gene>
    <name evidence="1" type="ORF">HNP73_004355</name>
</gene>
<accession>A0A840SV57</accession>
<protein>
    <recommendedName>
        <fullName evidence="3">Sulfotransferase family protein</fullName>
    </recommendedName>
</protein>
<reference evidence="1 2" key="1">
    <citation type="submission" date="2020-08" db="EMBL/GenBank/DDBJ databases">
        <title>Genomic Encyclopedia of Type Strains, Phase IV (KMG-IV): sequencing the most valuable type-strain genomes for metagenomic binning, comparative biology and taxonomic classification.</title>
        <authorList>
            <person name="Goeker M."/>
        </authorList>
    </citation>
    <scope>NUCLEOTIDE SEQUENCE [LARGE SCALE GENOMIC DNA]</scope>
    <source>
        <strain evidence="1 2">DSM 101730</strain>
    </source>
</reference>
<name>A0A840SV57_9RHOB</name>
<dbReference type="PANTHER" id="PTHR36978">
    <property type="entry name" value="P-LOOP CONTAINING NUCLEOTIDE TRIPHOSPHATE HYDROLASE"/>
    <property type="match status" value="1"/>
</dbReference>